<feature type="transmembrane region" description="Helical" evidence="2">
    <location>
        <begin position="44"/>
        <end position="62"/>
    </location>
</feature>
<name>A0A2K3UWH7_9DEIO</name>
<gene>
    <name evidence="3" type="ORF">CVO96_05455</name>
</gene>
<dbReference type="AlphaFoldDB" id="A0A2K3UWH7"/>
<keyword evidence="4" id="KW-1185">Reference proteome</keyword>
<feature type="region of interest" description="Disordered" evidence="1">
    <location>
        <begin position="1"/>
        <end position="30"/>
    </location>
</feature>
<proteinExistence type="predicted"/>
<sequence>MVMSRPDQESGVVLPTLPERPVGQGAHTAGDASRLGAHPLSWKLWLTLTALTVATLALLVVFSPRLHPPFDPDRLCTAIPARVSPPQRCA</sequence>
<reference evidence="3 4" key="1">
    <citation type="submission" date="2018-01" db="EMBL/GenBank/DDBJ databases">
        <title>Deinococcus koreensis sp. nov., a radiation-resistant bacterium isolated from river water.</title>
        <authorList>
            <person name="Choi A."/>
        </authorList>
    </citation>
    <scope>NUCLEOTIDE SEQUENCE [LARGE SCALE GENOMIC DNA]</scope>
    <source>
        <strain evidence="3 4">SJW1-2</strain>
    </source>
</reference>
<evidence type="ECO:0000256" key="1">
    <source>
        <dbReference type="SAM" id="MobiDB-lite"/>
    </source>
</evidence>
<comment type="caution">
    <text evidence="3">The sequence shown here is derived from an EMBL/GenBank/DDBJ whole genome shotgun (WGS) entry which is preliminary data.</text>
</comment>
<evidence type="ECO:0000256" key="2">
    <source>
        <dbReference type="SAM" id="Phobius"/>
    </source>
</evidence>
<accession>A0A2K3UWH7</accession>
<organism evidence="3 4">
    <name type="scientific">Deinococcus koreensis</name>
    <dbReference type="NCBI Taxonomy" id="2054903"/>
    <lineage>
        <taxon>Bacteria</taxon>
        <taxon>Thermotogati</taxon>
        <taxon>Deinococcota</taxon>
        <taxon>Deinococci</taxon>
        <taxon>Deinococcales</taxon>
        <taxon>Deinococcaceae</taxon>
        <taxon>Deinococcus</taxon>
    </lineage>
</organism>
<evidence type="ECO:0000313" key="3">
    <source>
        <dbReference type="EMBL" id="PNY80887.1"/>
    </source>
</evidence>
<protein>
    <submittedName>
        <fullName evidence="3">Uncharacterized protein</fullName>
    </submittedName>
</protein>
<evidence type="ECO:0000313" key="4">
    <source>
        <dbReference type="Proteomes" id="UP000236379"/>
    </source>
</evidence>
<keyword evidence="2" id="KW-1133">Transmembrane helix</keyword>
<dbReference type="EMBL" id="PPPD01000001">
    <property type="protein sequence ID" value="PNY80887.1"/>
    <property type="molecule type" value="Genomic_DNA"/>
</dbReference>
<dbReference type="Proteomes" id="UP000236379">
    <property type="component" value="Unassembled WGS sequence"/>
</dbReference>
<keyword evidence="2" id="KW-0812">Transmembrane</keyword>
<keyword evidence="2" id="KW-0472">Membrane</keyword>
<dbReference type="RefSeq" id="WP_103311201.1">
    <property type="nucleotide sequence ID" value="NZ_PPPD01000001.1"/>
</dbReference>